<evidence type="ECO:0000313" key="4">
    <source>
        <dbReference type="Proteomes" id="UP000053791"/>
    </source>
</evidence>
<feature type="region of interest" description="Disordered" evidence="1">
    <location>
        <begin position="539"/>
        <end position="560"/>
    </location>
</feature>
<dbReference type="EMBL" id="LQBQ01000039">
    <property type="protein sequence ID" value="KUJ73179.1"/>
    <property type="molecule type" value="Genomic_DNA"/>
</dbReference>
<evidence type="ECO:0000313" key="3">
    <source>
        <dbReference type="EMBL" id="KUJ73179.1"/>
    </source>
</evidence>
<reference evidence="3 4" key="1">
    <citation type="submission" date="2015-12" db="EMBL/GenBank/DDBJ databases">
        <authorList>
            <person name="Shamseldin A."/>
            <person name="Moawad H."/>
            <person name="Abd El-Rahim W.M."/>
            <person name="Sadowsky M.J."/>
        </authorList>
    </citation>
    <scope>NUCLEOTIDE SEQUENCE [LARGE SCALE GENOMIC DNA]</scope>
    <source>
        <strain evidence="3 4">ZGT118</strain>
    </source>
</reference>
<keyword evidence="4" id="KW-1185">Reference proteome</keyword>
<dbReference type="Gene3D" id="3.40.50.300">
    <property type="entry name" value="P-loop containing nucleotide triphosphate hydrolases"/>
    <property type="match status" value="1"/>
</dbReference>
<accession>A0A0X3TC32</accession>
<feature type="compositionally biased region" description="Basic and acidic residues" evidence="1">
    <location>
        <begin position="321"/>
        <end position="345"/>
    </location>
</feature>
<sequence>MAKENKIRFVSRQQHERLEQWSRRKPVFVLMGEFSAGKSTLMNFLLRRQALPTQVTATQLPPVWFSWGRRPAYVQHHDGTKQTIELDQLNEVGVNDAQFIRIYLEADILEAVDLIDTPGISDPNISSDVWQRAVGQANGVLWCTHATQAWRETERAMWISLPERVQQHSLLLITRADALNTKDRQKVLRRVNRETGSLFNRSILFSARDAITARDKTCDAELWVRSGGGKVIDSFLEITESIMDHRAELLARYHVDAGTVSPRREVPVKDLEATFATSDYQPEDQVSAAPLKLLNPLSEDGAASGEPGSITNFPIRPSRVSPRDADASDRSARRRIDAAEADKLRAQVNPEPIVEEHSGVTEDSLRAFFRDSAEGEETPDLADATVQGMTGASDVIGDTPDMSDDLPDLGPVQPGHEEAEQLSNDLADPASPAALDEDDSLADFGKSAQDMDGAEILPISRLIRDAATHSEGDGTTKGETALHNALESSDGALLSASQMWKAVVETGDLPETRQELLDVFELFLEEFDQVAAEHLPHGNLDADEDARQDGGLNEAGWRVL</sequence>
<feature type="compositionally biased region" description="Low complexity" evidence="1">
    <location>
        <begin position="425"/>
        <end position="434"/>
    </location>
</feature>
<dbReference type="STRING" id="1685379.AVO45_15670"/>
<dbReference type="InterPro" id="IPR027417">
    <property type="entry name" value="P-loop_NTPase"/>
</dbReference>
<dbReference type="InterPro" id="IPR045063">
    <property type="entry name" value="Dynamin_N"/>
</dbReference>
<organism evidence="3 4">
    <name type="scientific">Ruegeria marisrubri</name>
    <dbReference type="NCBI Taxonomy" id="1685379"/>
    <lineage>
        <taxon>Bacteria</taxon>
        <taxon>Pseudomonadati</taxon>
        <taxon>Pseudomonadota</taxon>
        <taxon>Alphaproteobacteria</taxon>
        <taxon>Rhodobacterales</taxon>
        <taxon>Roseobacteraceae</taxon>
        <taxon>Ruegeria</taxon>
    </lineage>
</organism>
<dbReference type="InterPro" id="IPR051943">
    <property type="entry name" value="TRAFAC_Dynamin-like_GTPase"/>
</dbReference>
<proteinExistence type="predicted"/>
<dbReference type="Proteomes" id="UP000053791">
    <property type="component" value="Unassembled WGS sequence"/>
</dbReference>
<comment type="caution">
    <text evidence="3">The sequence shown here is derived from an EMBL/GenBank/DDBJ whole genome shotgun (WGS) entry which is preliminary data.</text>
</comment>
<dbReference type="AlphaFoldDB" id="A0A0X3TC32"/>
<gene>
    <name evidence="3" type="ORF">AVO45_15670</name>
</gene>
<feature type="region of interest" description="Disordered" evidence="1">
    <location>
        <begin position="297"/>
        <end position="360"/>
    </location>
</feature>
<dbReference type="OrthoDB" id="5477114at2"/>
<dbReference type="SUPFAM" id="SSF52540">
    <property type="entry name" value="P-loop containing nucleoside triphosphate hydrolases"/>
    <property type="match status" value="1"/>
</dbReference>
<protein>
    <recommendedName>
        <fullName evidence="2">Dynamin N-terminal domain-containing protein</fullName>
    </recommendedName>
</protein>
<dbReference type="PANTHER" id="PTHR43681">
    <property type="entry name" value="TRANSMEMBRANE GTPASE FZO"/>
    <property type="match status" value="1"/>
</dbReference>
<name>A0A0X3TC32_9RHOB</name>
<dbReference type="PANTHER" id="PTHR43681:SF1">
    <property type="entry name" value="SARCALUMENIN"/>
    <property type="match status" value="1"/>
</dbReference>
<dbReference type="Pfam" id="PF00350">
    <property type="entry name" value="Dynamin_N"/>
    <property type="match status" value="1"/>
</dbReference>
<evidence type="ECO:0000259" key="2">
    <source>
        <dbReference type="Pfam" id="PF00350"/>
    </source>
</evidence>
<dbReference type="RefSeq" id="WP_068350098.1">
    <property type="nucleotide sequence ID" value="NZ_LQBQ01000039.1"/>
</dbReference>
<evidence type="ECO:0000256" key="1">
    <source>
        <dbReference type="SAM" id="MobiDB-lite"/>
    </source>
</evidence>
<feature type="domain" description="Dynamin N-terminal" evidence="2">
    <location>
        <begin position="29"/>
        <end position="156"/>
    </location>
</feature>
<feature type="region of interest" description="Disordered" evidence="1">
    <location>
        <begin position="391"/>
        <end position="438"/>
    </location>
</feature>